<feature type="chain" id="PRO_5023051619" evidence="1">
    <location>
        <begin position="23"/>
        <end position="479"/>
    </location>
</feature>
<accession>A0A562YG87</accession>
<evidence type="ECO:0000313" key="3">
    <source>
        <dbReference type="Proteomes" id="UP000295814"/>
    </source>
</evidence>
<gene>
    <name evidence="2" type="ORF">E1J38_003720</name>
</gene>
<evidence type="ECO:0000256" key="1">
    <source>
        <dbReference type="SAM" id="SignalP"/>
    </source>
</evidence>
<organism evidence="2 3">
    <name type="scientific">Seonamhaeicola sediminis</name>
    <dbReference type="NCBI Taxonomy" id="2528206"/>
    <lineage>
        <taxon>Bacteria</taxon>
        <taxon>Pseudomonadati</taxon>
        <taxon>Bacteroidota</taxon>
        <taxon>Flavobacteriia</taxon>
        <taxon>Flavobacteriales</taxon>
        <taxon>Flavobacteriaceae</taxon>
    </lineage>
</organism>
<evidence type="ECO:0000313" key="2">
    <source>
        <dbReference type="EMBL" id="TWO33893.1"/>
    </source>
</evidence>
<sequence length="479" mass="55820">MKNLYLSVILLFLVIQTSFSQAEWLTVNFTDFQNFKKPIEVINLVDEENGNVAIFFKYSNTIRAYLYDKDKKLINKLLVDKLPRFSVNYLGCSNFNSVYTLFFKNIGSTKFSSLTIDFKNSTFNSTKDIGLFFKKETYVESFEDNNRVYILTSIDKTSKLNLYELFYDNRFELKLIDLSDEVFEKPNGFRTNLNFLIRGLNQESMTTSIKVGEPSSLELASAKNKLYYNNNVITFTSNYFDHCTYIIDINVDDGSYEYSKFDNVNYKKEDLWNKANSFIYGDYFFNMYISKEGLTYDIYDRSTKELIKRLNFSRKDSIRFKNTPIILEGGDFKNYRELDKTTQFIRKVTNSKISTYVYKMGGNYVISIGSSEPKQQAQMGYYYPGGLVGGLMAIAAHQLLTSSYHSYITTKSTRIECLFDESFNHVSGNIPLNGFDRIKEYVDKMNLETAPLQTIFKTGNDYIFGYYNKDLNSYIYTNI</sequence>
<dbReference type="Proteomes" id="UP000295814">
    <property type="component" value="Unassembled WGS sequence"/>
</dbReference>
<protein>
    <submittedName>
        <fullName evidence="2">Uncharacterized protein</fullName>
    </submittedName>
</protein>
<dbReference type="AlphaFoldDB" id="A0A562YG87"/>
<keyword evidence="3" id="KW-1185">Reference proteome</keyword>
<dbReference type="OrthoDB" id="912496at2"/>
<dbReference type="EMBL" id="SMZJ02000002">
    <property type="protein sequence ID" value="TWO33893.1"/>
    <property type="molecule type" value="Genomic_DNA"/>
</dbReference>
<comment type="caution">
    <text evidence="2">The sequence shown here is derived from an EMBL/GenBank/DDBJ whole genome shotgun (WGS) entry which is preliminary data.</text>
</comment>
<keyword evidence="1" id="KW-0732">Signal</keyword>
<feature type="signal peptide" evidence="1">
    <location>
        <begin position="1"/>
        <end position="22"/>
    </location>
</feature>
<proteinExistence type="predicted"/>
<reference evidence="2 3" key="1">
    <citation type="submission" date="2019-03" db="EMBL/GenBank/DDBJ databases">
        <authorList>
            <person name="Zhong Y.L."/>
        </authorList>
    </citation>
    <scope>NUCLEOTIDE SEQUENCE [LARGE SCALE GENOMIC DNA]</scope>
    <source>
        <strain evidence="2 3">W255</strain>
    </source>
</reference>
<dbReference type="RefSeq" id="WP_133355783.1">
    <property type="nucleotide sequence ID" value="NZ_SMZJ02000002.1"/>
</dbReference>
<name>A0A562YG87_9FLAO</name>
<reference evidence="2 3" key="2">
    <citation type="submission" date="2019-07" db="EMBL/GenBank/DDBJ databases">
        <title>Seonamhaeicola sp. W255 draft genome.</title>
        <authorList>
            <person name="Zhang X.-Y."/>
            <person name="Zhang R."/>
            <person name="Zhong Y.-L."/>
            <person name="Du Z.-J."/>
        </authorList>
    </citation>
    <scope>NUCLEOTIDE SEQUENCE [LARGE SCALE GENOMIC DNA]</scope>
    <source>
        <strain evidence="2 3">W255</strain>
    </source>
</reference>